<dbReference type="CDD" id="cd17324">
    <property type="entry name" value="MFS_NepI_like"/>
    <property type="match status" value="1"/>
</dbReference>
<feature type="transmembrane region" description="Helical" evidence="6">
    <location>
        <begin position="55"/>
        <end position="76"/>
    </location>
</feature>
<feature type="transmembrane region" description="Helical" evidence="6">
    <location>
        <begin position="21"/>
        <end position="40"/>
    </location>
</feature>
<dbReference type="PANTHER" id="PTHR43124">
    <property type="entry name" value="PURINE EFFLUX PUMP PBUE"/>
    <property type="match status" value="1"/>
</dbReference>
<name>A0ABW0IJI0_9HYPH</name>
<feature type="transmembrane region" description="Helical" evidence="6">
    <location>
        <begin position="115"/>
        <end position="134"/>
    </location>
</feature>
<protein>
    <submittedName>
        <fullName evidence="8">MFS transporter</fullName>
    </submittedName>
</protein>
<feature type="transmembrane region" description="Helical" evidence="6">
    <location>
        <begin position="146"/>
        <end position="168"/>
    </location>
</feature>
<evidence type="ECO:0000313" key="9">
    <source>
        <dbReference type="Proteomes" id="UP001596053"/>
    </source>
</evidence>
<dbReference type="InterPro" id="IPR020846">
    <property type="entry name" value="MFS_dom"/>
</dbReference>
<dbReference type="Pfam" id="PF07690">
    <property type="entry name" value="MFS_1"/>
    <property type="match status" value="1"/>
</dbReference>
<evidence type="ECO:0000256" key="1">
    <source>
        <dbReference type="ARBA" id="ARBA00004651"/>
    </source>
</evidence>
<dbReference type="InterPro" id="IPR011701">
    <property type="entry name" value="MFS"/>
</dbReference>
<feature type="transmembrane region" description="Helical" evidence="6">
    <location>
        <begin position="350"/>
        <end position="375"/>
    </location>
</feature>
<comment type="caution">
    <text evidence="8">The sequence shown here is derived from an EMBL/GenBank/DDBJ whole genome shotgun (WGS) entry which is preliminary data.</text>
</comment>
<evidence type="ECO:0000313" key="8">
    <source>
        <dbReference type="EMBL" id="MFC5418427.1"/>
    </source>
</evidence>
<evidence type="ECO:0000256" key="2">
    <source>
        <dbReference type="ARBA" id="ARBA00022475"/>
    </source>
</evidence>
<feature type="domain" description="Major facilitator superfamily (MFS) profile" evidence="7">
    <location>
        <begin position="22"/>
        <end position="404"/>
    </location>
</feature>
<feature type="transmembrane region" description="Helical" evidence="6">
    <location>
        <begin position="290"/>
        <end position="307"/>
    </location>
</feature>
<dbReference type="Gene3D" id="1.20.1250.20">
    <property type="entry name" value="MFS general substrate transporter like domains"/>
    <property type="match status" value="1"/>
</dbReference>
<keyword evidence="2" id="KW-1003">Cell membrane</keyword>
<feature type="transmembrane region" description="Helical" evidence="6">
    <location>
        <begin position="381"/>
        <end position="399"/>
    </location>
</feature>
<keyword evidence="4 6" id="KW-1133">Transmembrane helix</keyword>
<comment type="subcellular location">
    <subcellularLocation>
        <location evidence="1">Cell membrane</location>
        <topology evidence="1">Multi-pass membrane protein</topology>
    </subcellularLocation>
</comment>
<feature type="transmembrane region" description="Helical" evidence="6">
    <location>
        <begin position="262"/>
        <end position="283"/>
    </location>
</feature>
<evidence type="ECO:0000256" key="4">
    <source>
        <dbReference type="ARBA" id="ARBA00022989"/>
    </source>
</evidence>
<dbReference type="PANTHER" id="PTHR43124:SF3">
    <property type="entry name" value="CHLORAMPHENICOL EFFLUX PUMP RV0191"/>
    <property type="match status" value="1"/>
</dbReference>
<dbReference type="InterPro" id="IPR050189">
    <property type="entry name" value="MFS_Efflux_Transporters"/>
</dbReference>
<keyword evidence="3 6" id="KW-0812">Transmembrane</keyword>
<dbReference type="InterPro" id="IPR036259">
    <property type="entry name" value="MFS_trans_sf"/>
</dbReference>
<dbReference type="RefSeq" id="WP_377795645.1">
    <property type="nucleotide sequence ID" value="NZ_JBHSLW010000005.1"/>
</dbReference>
<sequence length="406" mass="41219">MSETSANAVPPAAPPPRSLNSLILVLGACGFASTFTMRLLDPLVPTLAAEFGRSIAQVAAIATAFSFAYAVGQPFLGPIADSLGKLKTIATCLGVLALLSLAAAFASSFEVLTGVRMIAGVAAGGVIPVAMAAIGDRAPMAERQIMLGRFLVLMIIGQMAGAACSGLIAEHIGWRSVFVMAGAIAAIAGVLVLVVLKPRPNALRAPLSFSGALANYAAVFANPRSKLLYGLVVVEGSLIFGMPPYIAAILHERAGVGPSQAGLVIAGTGLGGIVYGVLTRVLVERLGPARMTLAGGILMGAAFALFALPFLPWWSAIAIFTLNGFGFFLMHGTFQAQATELAPTARGSAVALFACALFCGHALGPVLMGAALHLFGTGGAILVFAAGITLLGVAVPRILPLAGSRT</sequence>
<keyword evidence="9" id="KW-1185">Reference proteome</keyword>
<gene>
    <name evidence="8" type="ORF">ACFPOB_02500</name>
</gene>
<evidence type="ECO:0000256" key="6">
    <source>
        <dbReference type="SAM" id="Phobius"/>
    </source>
</evidence>
<dbReference type="Proteomes" id="UP001596053">
    <property type="component" value="Unassembled WGS sequence"/>
</dbReference>
<keyword evidence="5 6" id="KW-0472">Membrane</keyword>
<evidence type="ECO:0000259" key="7">
    <source>
        <dbReference type="PROSITE" id="PS50850"/>
    </source>
</evidence>
<dbReference type="EMBL" id="JBHSLW010000005">
    <property type="protein sequence ID" value="MFC5418427.1"/>
    <property type="molecule type" value="Genomic_DNA"/>
</dbReference>
<accession>A0ABW0IJI0</accession>
<reference evidence="9" key="1">
    <citation type="journal article" date="2019" name="Int. J. Syst. Evol. Microbiol.">
        <title>The Global Catalogue of Microorganisms (GCM) 10K type strain sequencing project: providing services to taxonomists for standard genome sequencing and annotation.</title>
        <authorList>
            <consortium name="The Broad Institute Genomics Platform"/>
            <consortium name="The Broad Institute Genome Sequencing Center for Infectious Disease"/>
            <person name="Wu L."/>
            <person name="Ma J."/>
        </authorList>
    </citation>
    <scope>NUCLEOTIDE SEQUENCE [LARGE SCALE GENOMIC DNA]</scope>
    <source>
        <strain evidence="9">NCAIM B.01391</strain>
    </source>
</reference>
<evidence type="ECO:0000256" key="5">
    <source>
        <dbReference type="ARBA" id="ARBA00023136"/>
    </source>
</evidence>
<organism evidence="8 9">
    <name type="scientific">Bosea eneae</name>
    <dbReference type="NCBI Taxonomy" id="151454"/>
    <lineage>
        <taxon>Bacteria</taxon>
        <taxon>Pseudomonadati</taxon>
        <taxon>Pseudomonadota</taxon>
        <taxon>Alphaproteobacteria</taxon>
        <taxon>Hyphomicrobiales</taxon>
        <taxon>Boseaceae</taxon>
        <taxon>Bosea</taxon>
    </lineage>
</organism>
<feature type="transmembrane region" description="Helical" evidence="6">
    <location>
        <begin position="227"/>
        <end position="250"/>
    </location>
</feature>
<feature type="transmembrane region" description="Helical" evidence="6">
    <location>
        <begin position="174"/>
        <end position="196"/>
    </location>
</feature>
<dbReference type="SUPFAM" id="SSF103473">
    <property type="entry name" value="MFS general substrate transporter"/>
    <property type="match status" value="1"/>
</dbReference>
<feature type="transmembrane region" description="Helical" evidence="6">
    <location>
        <begin position="88"/>
        <end position="109"/>
    </location>
</feature>
<evidence type="ECO:0000256" key="3">
    <source>
        <dbReference type="ARBA" id="ARBA00022692"/>
    </source>
</evidence>
<dbReference type="PROSITE" id="PS50850">
    <property type="entry name" value="MFS"/>
    <property type="match status" value="1"/>
</dbReference>
<proteinExistence type="predicted"/>
<feature type="transmembrane region" description="Helical" evidence="6">
    <location>
        <begin position="313"/>
        <end position="330"/>
    </location>
</feature>